<gene>
    <name evidence="2" type="ORF">FEM48_Zijuj01G0207400</name>
</gene>
<name>A0A978W3G6_ZIZJJ</name>
<keyword evidence="1" id="KW-0472">Membrane</keyword>
<protein>
    <submittedName>
        <fullName evidence="2">Uncharacterized protein</fullName>
    </submittedName>
</protein>
<reference evidence="2" key="1">
    <citation type="journal article" date="2021" name="Front. Plant Sci.">
        <title>Chromosome-Scale Genome Assembly for Chinese Sour Jujube and Insights Into Its Genome Evolution and Domestication Signature.</title>
        <authorList>
            <person name="Shen L.-Y."/>
            <person name="Luo H."/>
            <person name="Wang X.-L."/>
            <person name="Wang X.-M."/>
            <person name="Qiu X.-J."/>
            <person name="Liu H."/>
            <person name="Zhou S.-S."/>
            <person name="Jia K.-H."/>
            <person name="Nie S."/>
            <person name="Bao Y.-T."/>
            <person name="Zhang R.-G."/>
            <person name="Yun Q.-Z."/>
            <person name="Chai Y.-H."/>
            <person name="Lu J.-Y."/>
            <person name="Li Y."/>
            <person name="Zhao S.-W."/>
            <person name="Mao J.-F."/>
            <person name="Jia S.-G."/>
            <person name="Mao Y.-M."/>
        </authorList>
    </citation>
    <scope>NUCLEOTIDE SEQUENCE</scope>
    <source>
        <strain evidence="2">AT0</strain>
        <tissue evidence="2">Leaf</tissue>
    </source>
</reference>
<organism evidence="2 3">
    <name type="scientific">Ziziphus jujuba var. spinosa</name>
    <dbReference type="NCBI Taxonomy" id="714518"/>
    <lineage>
        <taxon>Eukaryota</taxon>
        <taxon>Viridiplantae</taxon>
        <taxon>Streptophyta</taxon>
        <taxon>Embryophyta</taxon>
        <taxon>Tracheophyta</taxon>
        <taxon>Spermatophyta</taxon>
        <taxon>Magnoliopsida</taxon>
        <taxon>eudicotyledons</taxon>
        <taxon>Gunneridae</taxon>
        <taxon>Pentapetalae</taxon>
        <taxon>rosids</taxon>
        <taxon>fabids</taxon>
        <taxon>Rosales</taxon>
        <taxon>Rhamnaceae</taxon>
        <taxon>Paliureae</taxon>
        <taxon>Ziziphus</taxon>
    </lineage>
</organism>
<keyword evidence="1" id="KW-1133">Transmembrane helix</keyword>
<dbReference type="Proteomes" id="UP000813462">
    <property type="component" value="Unassembled WGS sequence"/>
</dbReference>
<proteinExistence type="predicted"/>
<dbReference type="InterPro" id="IPR004158">
    <property type="entry name" value="DUF247_pln"/>
</dbReference>
<comment type="caution">
    <text evidence="2">The sequence shown here is derived from an EMBL/GenBank/DDBJ whole genome shotgun (WGS) entry which is preliminary data.</text>
</comment>
<accession>A0A978W3G6</accession>
<dbReference type="PANTHER" id="PTHR31170:SF25">
    <property type="entry name" value="BNAA09G04570D PROTEIN"/>
    <property type="match status" value="1"/>
</dbReference>
<evidence type="ECO:0000313" key="3">
    <source>
        <dbReference type="Proteomes" id="UP000813462"/>
    </source>
</evidence>
<dbReference type="Pfam" id="PF03140">
    <property type="entry name" value="DUF247"/>
    <property type="match status" value="1"/>
</dbReference>
<dbReference type="EMBL" id="JAEACU010000001">
    <property type="protein sequence ID" value="KAH7546500.1"/>
    <property type="molecule type" value="Genomic_DNA"/>
</dbReference>
<feature type="transmembrane region" description="Helical" evidence="1">
    <location>
        <begin position="485"/>
        <end position="506"/>
    </location>
</feature>
<dbReference type="PANTHER" id="PTHR31170">
    <property type="entry name" value="BNAC04G53230D PROTEIN"/>
    <property type="match status" value="1"/>
</dbReference>
<sequence>MWLNSRPGSERHDGAIVACFLKDPKERNGNAKFGMCPQKKLRKDMDFEDLLPPIDTGRIETCQRRYEMESDLKKQGPRLSKKKIVEHSISMDELKIEPQISKRWSILRVPSHVREVDEKAYNPKIVSIGPLHHHSINPALQAMEAQKMRFLKRLLEQNNLSKSDVEKAMGELEARTRECYSEVFDDIKSSEFVQMMVLDACFIVELFRLHENIYEGIEVEEPMFGTRWMVPNIGRDLLMLENQLPMFVLQKMYLMSSSSTSSPTTSLNKLALRFFEGLRLGRDKMPSEKLKIENEYQHLLDLFHSSFFPRHDTNPSKFSKEKDIERLPGKGWVNSATRLDFAGIKLKCKLRYNHLLDMEFKGKVLKIPTIYLDDGTSPLLRNLIAFEQSNRYVSAYFTCLAVFYDSIIDTQKDVNILRNVGIIKQVKGGNNEILDLLNSLSKELEFDMEDCCMIMPQIDQINYKCRSWKAILKMKIWSCLSRLDYLSYVLTYLTIGQTVFTILYNYR</sequence>
<evidence type="ECO:0000256" key="1">
    <source>
        <dbReference type="SAM" id="Phobius"/>
    </source>
</evidence>
<dbReference type="AlphaFoldDB" id="A0A978W3G6"/>
<evidence type="ECO:0000313" key="2">
    <source>
        <dbReference type="EMBL" id="KAH7546500.1"/>
    </source>
</evidence>
<keyword evidence="1" id="KW-0812">Transmembrane</keyword>